<accession>A0A7W9A284</accession>
<comment type="caution">
    <text evidence="1">The sequence shown here is derived from an EMBL/GenBank/DDBJ whole genome shotgun (WGS) entry which is preliminary data.</text>
</comment>
<dbReference type="EMBL" id="JACIJB010000002">
    <property type="protein sequence ID" value="MBB5660046.1"/>
    <property type="molecule type" value="Genomic_DNA"/>
</dbReference>
<keyword evidence="2" id="KW-1185">Reference proteome</keyword>
<dbReference type="RefSeq" id="WP_123287487.1">
    <property type="nucleotide sequence ID" value="NZ_JACIJB010000002.1"/>
</dbReference>
<evidence type="ECO:0000313" key="1">
    <source>
        <dbReference type="EMBL" id="MBB5660046.1"/>
    </source>
</evidence>
<dbReference type="OrthoDB" id="9801906at2"/>
<dbReference type="Pfam" id="PF09866">
    <property type="entry name" value="DUF2093"/>
    <property type="match status" value="1"/>
</dbReference>
<reference evidence="1 2" key="1">
    <citation type="submission" date="2020-08" db="EMBL/GenBank/DDBJ databases">
        <title>Genomic Encyclopedia of Type Strains, Phase IV (KMG-IV): sequencing the most valuable type-strain genomes for metagenomic binning, comparative biology and taxonomic classification.</title>
        <authorList>
            <person name="Goeker M."/>
        </authorList>
    </citation>
    <scope>NUCLEOTIDE SEQUENCE [LARGE SCALE GENOMIC DNA]</scope>
    <source>
        <strain evidence="1 2">DSM 24448</strain>
    </source>
</reference>
<proteinExistence type="predicted"/>
<dbReference type="InterPro" id="IPR018661">
    <property type="entry name" value="DUF2093"/>
</dbReference>
<dbReference type="Proteomes" id="UP000548978">
    <property type="component" value="Unassembled WGS sequence"/>
</dbReference>
<organism evidence="1 2">
    <name type="scientific">Brevundimonas halotolerans</name>
    <dbReference type="NCBI Taxonomy" id="69670"/>
    <lineage>
        <taxon>Bacteria</taxon>
        <taxon>Pseudomonadati</taxon>
        <taxon>Pseudomonadota</taxon>
        <taxon>Alphaproteobacteria</taxon>
        <taxon>Caulobacterales</taxon>
        <taxon>Caulobacteraceae</taxon>
        <taxon>Brevundimonas</taxon>
    </lineage>
</organism>
<evidence type="ECO:0000313" key="2">
    <source>
        <dbReference type="Proteomes" id="UP000548978"/>
    </source>
</evidence>
<sequence>MDVRGDRTGQSRVDGQEARLRYADGDFVIMTSGSFVRCAVSGRPIPLQALRYWSVARQEAYYGPEEAVQNLAPPK</sequence>
<gene>
    <name evidence="1" type="ORF">FHS65_000786</name>
</gene>
<name>A0A7W9A284_9CAUL</name>
<evidence type="ECO:0008006" key="3">
    <source>
        <dbReference type="Google" id="ProtNLM"/>
    </source>
</evidence>
<dbReference type="AlphaFoldDB" id="A0A7W9A284"/>
<protein>
    <recommendedName>
        <fullName evidence="3">DUF2093 domain-containing protein</fullName>
    </recommendedName>
</protein>